<evidence type="ECO:0000313" key="2">
    <source>
        <dbReference type="EMBL" id="RKO93009.1"/>
    </source>
</evidence>
<gene>
    <name evidence="2" type="ORF">BDK51DRAFT_43600</name>
</gene>
<protein>
    <recommendedName>
        <fullName evidence="4">Secreted protein</fullName>
    </recommendedName>
</protein>
<feature type="signal peptide" evidence="1">
    <location>
        <begin position="1"/>
        <end position="19"/>
    </location>
</feature>
<sequence>MTNLHAIGLALHMQTLLLCSQSSQRFLNLPTTIDAGVGFALPVLGGLGTPRGHPAGRKVCSFELFQSLRSLHLCASRAGQDFRLGDSQGIPRSPWFLSGCSLAASDMAVSVGP</sequence>
<proteinExistence type="predicted"/>
<dbReference type="EMBL" id="KZ994409">
    <property type="protein sequence ID" value="RKO93009.1"/>
    <property type="molecule type" value="Genomic_DNA"/>
</dbReference>
<keyword evidence="3" id="KW-1185">Reference proteome</keyword>
<accession>A0A4P9WJB2</accession>
<name>A0A4P9WJB2_9FUNG</name>
<feature type="chain" id="PRO_5020422290" description="Secreted protein" evidence="1">
    <location>
        <begin position="20"/>
        <end position="113"/>
    </location>
</feature>
<evidence type="ECO:0000256" key="1">
    <source>
        <dbReference type="SAM" id="SignalP"/>
    </source>
</evidence>
<reference evidence="3" key="1">
    <citation type="journal article" date="2018" name="Nat. Microbiol.">
        <title>Leveraging single-cell genomics to expand the fungal tree of life.</title>
        <authorList>
            <person name="Ahrendt S.R."/>
            <person name="Quandt C.A."/>
            <person name="Ciobanu D."/>
            <person name="Clum A."/>
            <person name="Salamov A."/>
            <person name="Andreopoulos B."/>
            <person name="Cheng J.F."/>
            <person name="Woyke T."/>
            <person name="Pelin A."/>
            <person name="Henrissat B."/>
            <person name="Reynolds N.K."/>
            <person name="Benny G.L."/>
            <person name="Smith M.E."/>
            <person name="James T.Y."/>
            <person name="Grigoriev I.V."/>
        </authorList>
    </citation>
    <scope>NUCLEOTIDE SEQUENCE [LARGE SCALE GENOMIC DNA]</scope>
</reference>
<organism evidence="2 3">
    <name type="scientific">Blyttiomyces helicus</name>
    <dbReference type="NCBI Taxonomy" id="388810"/>
    <lineage>
        <taxon>Eukaryota</taxon>
        <taxon>Fungi</taxon>
        <taxon>Fungi incertae sedis</taxon>
        <taxon>Chytridiomycota</taxon>
        <taxon>Chytridiomycota incertae sedis</taxon>
        <taxon>Chytridiomycetes</taxon>
        <taxon>Chytridiomycetes incertae sedis</taxon>
        <taxon>Blyttiomyces</taxon>
    </lineage>
</organism>
<dbReference type="Proteomes" id="UP000269721">
    <property type="component" value="Unassembled WGS sequence"/>
</dbReference>
<evidence type="ECO:0008006" key="4">
    <source>
        <dbReference type="Google" id="ProtNLM"/>
    </source>
</evidence>
<dbReference type="AlphaFoldDB" id="A0A4P9WJB2"/>
<keyword evidence="1" id="KW-0732">Signal</keyword>
<evidence type="ECO:0000313" key="3">
    <source>
        <dbReference type="Proteomes" id="UP000269721"/>
    </source>
</evidence>